<evidence type="ECO:0000313" key="2">
    <source>
        <dbReference type="Proteomes" id="UP001596435"/>
    </source>
</evidence>
<comment type="caution">
    <text evidence="1">The sequence shown here is derived from an EMBL/GenBank/DDBJ whole genome shotgun (WGS) entry which is preliminary data.</text>
</comment>
<accession>A0ABW2G2P9</accession>
<name>A0ABW2G2P9_9ACTN</name>
<dbReference type="NCBIfam" id="NF033179">
    <property type="entry name" value="TnsA_like_Actin"/>
    <property type="match status" value="1"/>
</dbReference>
<dbReference type="EMBL" id="JBHTAJ010000053">
    <property type="protein sequence ID" value="MFC7182788.1"/>
    <property type="molecule type" value="Genomic_DNA"/>
</dbReference>
<dbReference type="Proteomes" id="UP001596435">
    <property type="component" value="Unassembled WGS sequence"/>
</dbReference>
<protein>
    <submittedName>
        <fullName evidence="1">TnsA-like heteromeric transposase endonuclease subunit</fullName>
    </submittedName>
</protein>
<sequence length="222" mass="24357">MRESGPDQVRAVPLERCEPLREPHAYNGRPSILTRYWSATTGGMVVCGSERLMHAAMLLDYDAAITCFSAPATEIAWEDGSAHGTVSPAFFARTADGRRLAIVHPGRAEPDGARERQALEMAAQAAGWTLTDLDVPIGVRLAWLKVVANFRFPELFDTATRPALLDTFRQPRPLVRGVAEAGLPDTALAHAWHLLWRGDLLFDQARPLIPVSAAWTADTAHR</sequence>
<reference evidence="2" key="1">
    <citation type="journal article" date="2019" name="Int. J. Syst. Evol. Microbiol.">
        <title>The Global Catalogue of Microorganisms (GCM) 10K type strain sequencing project: providing services to taxonomists for standard genome sequencing and annotation.</title>
        <authorList>
            <consortium name="The Broad Institute Genomics Platform"/>
            <consortium name="The Broad Institute Genome Sequencing Center for Infectious Disease"/>
            <person name="Wu L."/>
            <person name="Ma J."/>
        </authorList>
    </citation>
    <scope>NUCLEOTIDE SEQUENCE [LARGE SCALE GENOMIC DNA]</scope>
    <source>
        <strain evidence="2">CGMCC 1.12859</strain>
    </source>
</reference>
<proteinExistence type="predicted"/>
<evidence type="ECO:0000313" key="1">
    <source>
        <dbReference type="EMBL" id="MFC7182788.1"/>
    </source>
</evidence>
<organism evidence="1 2">
    <name type="scientific">Kitasatospora paranensis</name>
    <dbReference type="NCBI Taxonomy" id="258053"/>
    <lineage>
        <taxon>Bacteria</taxon>
        <taxon>Bacillati</taxon>
        <taxon>Actinomycetota</taxon>
        <taxon>Actinomycetes</taxon>
        <taxon>Kitasatosporales</taxon>
        <taxon>Streptomycetaceae</taxon>
        <taxon>Kitasatospora</taxon>
    </lineage>
</organism>
<gene>
    <name evidence="1" type="ORF">ACFQMG_24875</name>
</gene>
<keyword evidence="2" id="KW-1185">Reference proteome</keyword>
<dbReference type="InterPro" id="IPR048000">
    <property type="entry name" value="TnsA-like"/>
</dbReference>
<dbReference type="RefSeq" id="WP_345703681.1">
    <property type="nucleotide sequence ID" value="NZ_BAABKV010000001.1"/>
</dbReference>